<evidence type="ECO:0000256" key="1">
    <source>
        <dbReference type="SAM" id="Phobius"/>
    </source>
</evidence>
<evidence type="ECO:0000313" key="3">
    <source>
        <dbReference type="Proteomes" id="UP000823823"/>
    </source>
</evidence>
<name>A0A9D2RPR9_9MICO</name>
<gene>
    <name evidence="2" type="ORF">H9786_14265</name>
</gene>
<accession>A0A9D2RPR9</accession>
<keyword evidence="1" id="KW-1133">Transmembrane helix</keyword>
<sequence>MDSDAIIGTVVLAGFIVLIAAVIRTRRKRRRAIEAWATGHGWSYRRSEDLILRQRRSPTVNRGVSEHVLHGTVSGSEVFSLENYQQSSGTATTQQIVGLDLGFPVPTTMILRATPEDRSCREYTRVTTQNSAFNQRWRVLAEKSADVGRIEHLLSSRFADLMVQEQELIGRAEFTLEGHYLLTILPGAQQVDRIAPTLDLLEGLAQALRHSLHTD</sequence>
<proteinExistence type="predicted"/>
<evidence type="ECO:0000313" key="2">
    <source>
        <dbReference type="EMBL" id="HJB11659.1"/>
    </source>
</evidence>
<protein>
    <submittedName>
        <fullName evidence="2">Uncharacterized protein</fullName>
    </submittedName>
</protein>
<feature type="transmembrane region" description="Helical" evidence="1">
    <location>
        <begin position="6"/>
        <end position="23"/>
    </location>
</feature>
<keyword evidence="1" id="KW-0472">Membrane</keyword>
<reference evidence="2" key="1">
    <citation type="journal article" date="2021" name="PeerJ">
        <title>Extensive microbial diversity within the chicken gut microbiome revealed by metagenomics and culture.</title>
        <authorList>
            <person name="Gilroy R."/>
            <person name="Ravi A."/>
            <person name="Getino M."/>
            <person name="Pursley I."/>
            <person name="Horton D.L."/>
            <person name="Alikhan N.F."/>
            <person name="Baker D."/>
            <person name="Gharbi K."/>
            <person name="Hall N."/>
            <person name="Watson M."/>
            <person name="Adriaenssens E.M."/>
            <person name="Foster-Nyarko E."/>
            <person name="Jarju S."/>
            <person name="Secka A."/>
            <person name="Antonio M."/>
            <person name="Oren A."/>
            <person name="Chaudhuri R.R."/>
            <person name="La Ragione R."/>
            <person name="Hildebrand F."/>
            <person name="Pallen M.J."/>
        </authorList>
    </citation>
    <scope>NUCLEOTIDE SEQUENCE</scope>
    <source>
        <strain evidence="2">ChiHjej13B12-24818</strain>
    </source>
</reference>
<organism evidence="2 3">
    <name type="scientific">Candidatus Brachybacterium merdavium</name>
    <dbReference type="NCBI Taxonomy" id="2838513"/>
    <lineage>
        <taxon>Bacteria</taxon>
        <taxon>Bacillati</taxon>
        <taxon>Actinomycetota</taxon>
        <taxon>Actinomycetes</taxon>
        <taxon>Micrococcales</taxon>
        <taxon>Dermabacteraceae</taxon>
        <taxon>Brachybacterium</taxon>
    </lineage>
</organism>
<keyword evidence="1" id="KW-0812">Transmembrane</keyword>
<dbReference type="EMBL" id="DWZH01000107">
    <property type="protein sequence ID" value="HJB11659.1"/>
    <property type="molecule type" value="Genomic_DNA"/>
</dbReference>
<dbReference type="Proteomes" id="UP000823823">
    <property type="component" value="Unassembled WGS sequence"/>
</dbReference>
<comment type="caution">
    <text evidence="2">The sequence shown here is derived from an EMBL/GenBank/DDBJ whole genome shotgun (WGS) entry which is preliminary data.</text>
</comment>
<dbReference type="AlphaFoldDB" id="A0A9D2RPR9"/>
<reference evidence="2" key="2">
    <citation type="submission" date="2021-04" db="EMBL/GenBank/DDBJ databases">
        <authorList>
            <person name="Gilroy R."/>
        </authorList>
    </citation>
    <scope>NUCLEOTIDE SEQUENCE</scope>
    <source>
        <strain evidence="2">ChiHjej13B12-24818</strain>
    </source>
</reference>